<comment type="caution">
    <text evidence="2">The sequence shown here is derived from an EMBL/GenBank/DDBJ whole genome shotgun (WGS) entry which is preliminary data.</text>
</comment>
<sequence length="63" mass="6452">MKAYTPSLKVELIEVGADAAVLADASSPPSRPHSGAGGQASLATPRPAKWRIVRVLCQAPTGV</sequence>
<protein>
    <recommendedName>
        <fullName evidence="4">Transposase</fullName>
    </recommendedName>
</protein>
<dbReference type="RefSeq" id="WP_307627152.1">
    <property type="nucleotide sequence ID" value="NZ_JAUSZS010000004.1"/>
</dbReference>
<dbReference type="EMBL" id="JAUSZS010000004">
    <property type="protein sequence ID" value="MDQ0933326.1"/>
    <property type="molecule type" value="Genomic_DNA"/>
</dbReference>
<accession>A0ABU0RMV4</accession>
<gene>
    <name evidence="2" type="ORF">QFZ49_003266</name>
</gene>
<feature type="region of interest" description="Disordered" evidence="1">
    <location>
        <begin position="24"/>
        <end position="45"/>
    </location>
</feature>
<proteinExistence type="predicted"/>
<evidence type="ECO:0000313" key="2">
    <source>
        <dbReference type="EMBL" id="MDQ0933326.1"/>
    </source>
</evidence>
<evidence type="ECO:0000256" key="1">
    <source>
        <dbReference type="SAM" id="MobiDB-lite"/>
    </source>
</evidence>
<dbReference type="Proteomes" id="UP001223072">
    <property type="component" value="Unassembled WGS sequence"/>
</dbReference>
<evidence type="ECO:0008006" key="4">
    <source>
        <dbReference type="Google" id="ProtNLM"/>
    </source>
</evidence>
<evidence type="ECO:0000313" key="3">
    <source>
        <dbReference type="Proteomes" id="UP001223072"/>
    </source>
</evidence>
<name>A0ABU0RMV4_9ACTN</name>
<organism evidence="2 3">
    <name type="scientific">Streptomyces turgidiscabies</name>
    <dbReference type="NCBI Taxonomy" id="85558"/>
    <lineage>
        <taxon>Bacteria</taxon>
        <taxon>Bacillati</taxon>
        <taxon>Actinomycetota</taxon>
        <taxon>Actinomycetes</taxon>
        <taxon>Kitasatosporales</taxon>
        <taxon>Streptomycetaceae</taxon>
        <taxon>Streptomyces</taxon>
    </lineage>
</organism>
<reference evidence="2 3" key="1">
    <citation type="submission" date="2023-07" db="EMBL/GenBank/DDBJ databases">
        <title>Comparative genomics of wheat-associated soil bacteria to identify genetic determinants of phenazine resistance.</title>
        <authorList>
            <person name="Mouncey N."/>
        </authorList>
    </citation>
    <scope>NUCLEOTIDE SEQUENCE [LARGE SCALE GENOMIC DNA]</scope>
    <source>
        <strain evidence="2 3">W2I16</strain>
    </source>
</reference>
<keyword evidence="3" id="KW-1185">Reference proteome</keyword>